<dbReference type="OrthoDB" id="5345494at2759"/>
<dbReference type="EMBL" id="AZHF01000004">
    <property type="protein sequence ID" value="OAA75972.1"/>
    <property type="molecule type" value="Genomic_DNA"/>
</dbReference>
<dbReference type="STRING" id="1081108.A0A162JZZ5"/>
<accession>A0A162JZZ5</accession>
<protein>
    <recommendedName>
        <fullName evidence="3">Ubiquitin fusion degradation protein (Ufd1)</fullName>
    </recommendedName>
</protein>
<dbReference type="AlphaFoldDB" id="A0A162JZZ5"/>
<evidence type="ECO:0008006" key="3">
    <source>
        <dbReference type="Google" id="ProtNLM"/>
    </source>
</evidence>
<dbReference type="Proteomes" id="UP000076881">
    <property type="component" value="Unassembled WGS sequence"/>
</dbReference>
<reference evidence="1 2" key="1">
    <citation type="journal article" date="2016" name="Genome Biol. Evol.">
        <title>Divergent and convergent evolution of fungal pathogenicity.</title>
        <authorList>
            <person name="Shang Y."/>
            <person name="Xiao G."/>
            <person name="Zheng P."/>
            <person name="Cen K."/>
            <person name="Zhan S."/>
            <person name="Wang C."/>
        </authorList>
    </citation>
    <scope>NUCLEOTIDE SEQUENCE [LARGE SCALE GENOMIC DNA]</scope>
    <source>
        <strain evidence="1 2">RCEF 1005</strain>
    </source>
</reference>
<keyword evidence="2" id="KW-1185">Reference proteome</keyword>
<organism evidence="1 2">
    <name type="scientific">Akanthomyces lecanii RCEF 1005</name>
    <dbReference type="NCBI Taxonomy" id="1081108"/>
    <lineage>
        <taxon>Eukaryota</taxon>
        <taxon>Fungi</taxon>
        <taxon>Dikarya</taxon>
        <taxon>Ascomycota</taxon>
        <taxon>Pezizomycotina</taxon>
        <taxon>Sordariomycetes</taxon>
        <taxon>Hypocreomycetidae</taxon>
        <taxon>Hypocreales</taxon>
        <taxon>Cordycipitaceae</taxon>
        <taxon>Akanthomyces</taxon>
        <taxon>Cordyceps confragosa</taxon>
    </lineage>
</organism>
<gene>
    <name evidence="1" type="ORF">LEL_05656</name>
</gene>
<comment type="caution">
    <text evidence="1">The sequence shown here is derived from an EMBL/GenBank/DDBJ whole genome shotgun (WGS) entry which is preliminary data.</text>
</comment>
<evidence type="ECO:0000313" key="2">
    <source>
        <dbReference type="Proteomes" id="UP000076881"/>
    </source>
</evidence>
<name>A0A162JZZ5_CORDF</name>
<evidence type="ECO:0000313" key="1">
    <source>
        <dbReference type="EMBL" id="OAA75972.1"/>
    </source>
</evidence>
<sequence length="539" mass="59196">MGEAIIISTEREGFKRSATDLLDIFHNTLILSHIVAHLSPSSITKLTATNRALRDTIIHTPGVYRHLDLTTVKRVHADLGAIDHGGEIWRNTQLDENLTEEDFYAGPLRGLFSTLQRQHILQDVQTLVLDGLSVTADFCHDIINDPKFSVRLLSIRDVKNLNHGKLRGSLQYACRPSRDGSPRLKGLYLFGPKDGVSSPQSATAGYSPASVGAEWNQRSLDALTDSLRHSRDAWWDVKGRQLKRPIPDGWANCLLTCSGVIAFDALLCQGPRHRNSSAAGKAHVLAEHGPAVATYSLSGCAGCGKAPEGLIAPSSHAVSDLPLLAPPPIMSSSLRAATAPGPTATAFVPRCAECISERYCHCCNKWWCESCYQLPSQGSHHEPAVIIMDDGDGIGQLEDYISRESISSRRIEYDMRWWILLASSPEPNKYAATVVIFGAFSGIDSRHLSSTWANASSLEPSDQKLLGVRQQHKTQRVCKKCCAGYCTVHNEGSSADFCDWCVSRGRRMARTKGHEGSPPPPAMLRDIRHLDHIRRRAGF</sequence>
<proteinExistence type="predicted"/>